<dbReference type="EMBL" id="BAABCJ010000005">
    <property type="protein sequence ID" value="GAA3705597.1"/>
    <property type="molecule type" value="Genomic_DNA"/>
</dbReference>
<dbReference type="PROSITE" id="PS51464">
    <property type="entry name" value="SIS"/>
    <property type="match status" value="1"/>
</dbReference>
<evidence type="ECO:0000313" key="3">
    <source>
        <dbReference type="EMBL" id="GAA3705597.1"/>
    </source>
</evidence>
<dbReference type="RefSeq" id="WP_344883581.1">
    <property type="nucleotide sequence ID" value="NZ_BAABCJ010000005.1"/>
</dbReference>
<sequence>MQTIDTVHSTEQLALDLVATEAMGAVRALDPGSLAEAADLIEGARRVFVLGQGRSGIALRGLAMRLMHLGLTAHVVGDTTAPSIGAGDVLVVASGSGTTGSVVRAAVAAAGHGAVVVAMTTAADSPVGRMAACTVIVEAAAKTDHGGTASAQYAGSLFEQTVMLAGDAVFHALWQRSGAAAEELWTRHANLE</sequence>
<dbReference type="Gene3D" id="3.40.50.10490">
    <property type="entry name" value="Glucose-6-phosphate isomerase like protein, domain 1"/>
    <property type="match status" value="1"/>
</dbReference>
<evidence type="ECO:0000259" key="2">
    <source>
        <dbReference type="PROSITE" id="PS51464"/>
    </source>
</evidence>
<dbReference type="PANTHER" id="PTHR43443">
    <property type="entry name" value="3-HEXULOSE-6-PHOSPHATE ISOMERASE"/>
    <property type="match status" value="1"/>
</dbReference>
<name>A0ABP7DIC0_9MICC</name>
<comment type="similarity">
    <text evidence="1">Belongs to the SIS family. PHI subfamily.</text>
</comment>
<dbReference type="NCBIfam" id="TIGR03127">
    <property type="entry name" value="RuMP_HxlB"/>
    <property type="match status" value="1"/>
</dbReference>
<gene>
    <name evidence="3" type="ORF">GCM10022377_19100</name>
</gene>
<dbReference type="PANTHER" id="PTHR43443:SF1">
    <property type="entry name" value="3-HEXULOSE-6-PHOSPHATE ISOMERASE"/>
    <property type="match status" value="1"/>
</dbReference>
<evidence type="ECO:0000313" key="4">
    <source>
        <dbReference type="Proteomes" id="UP001501536"/>
    </source>
</evidence>
<protein>
    <submittedName>
        <fullName evidence="3">SIS domain-containing protein</fullName>
    </submittedName>
</protein>
<reference evidence="4" key="1">
    <citation type="journal article" date="2019" name="Int. J. Syst. Evol. Microbiol.">
        <title>The Global Catalogue of Microorganisms (GCM) 10K type strain sequencing project: providing services to taxonomists for standard genome sequencing and annotation.</title>
        <authorList>
            <consortium name="The Broad Institute Genomics Platform"/>
            <consortium name="The Broad Institute Genome Sequencing Center for Infectious Disease"/>
            <person name="Wu L."/>
            <person name="Ma J."/>
        </authorList>
    </citation>
    <scope>NUCLEOTIDE SEQUENCE [LARGE SCALE GENOMIC DNA]</scope>
    <source>
        <strain evidence="4">JCM 16961</strain>
    </source>
</reference>
<dbReference type="InterPro" id="IPR017552">
    <property type="entry name" value="PHI/rmpB"/>
</dbReference>
<accession>A0ABP7DIC0</accession>
<evidence type="ECO:0000256" key="1">
    <source>
        <dbReference type="ARBA" id="ARBA00009235"/>
    </source>
</evidence>
<organism evidence="3 4">
    <name type="scientific">Zhihengliuella alba</name>
    <dbReference type="NCBI Taxonomy" id="547018"/>
    <lineage>
        <taxon>Bacteria</taxon>
        <taxon>Bacillati</taxon>
        <taxon>Actinomycetota</taxon>
        <taxon>Actinomycetes</taxon>
        <taxon>Micrococcales</taxon>
        <taxon>Micrococcaceae</taxon>
        <taxon>Zhihengliuella</taxon>
    </lineage>
</organism>
<keyword evidence="4" id="KW-1185">Reference proteome</keyword>
<dbReference type="Pfam" id="PF01380">
    <property type="entry name" value="SIS"/>
    <property type="match status" value="1"/>
</dbReference>
<comment type="caution">
    <text evidence="3">The sequence shown here is derived from an EMBL/GenBank/DDBJ whole genome shotgun (WGS) entry which is preliminary data.</text>
</comment>
<dbReference type="InterPro" id="IPR001347">
    <property type="entry name" value="SIS_dom"/>
</dbReference>
<dbReference type="InterPro" id="IPR046348">
    <property type="entry name" value="SIS_dom_sf"/>
</dbReference>
<dbReference type="Proteomes" id="UP001501536">
    <property type="component" value="Unassembled WGS sequence"/>
</dbReference>
<proteinExistence type="inferred from homology"/>
<dbReference type="SUPFAM" id="SSF53697">
    <property type="entry name" value="SIS domain"/>
    <property type="match status" value="1"/>
</dbReference>
<feature type="domain" description="SIS" evidence="2">
    <location>
        <begin position="37"/>
        <end position="179"/>
    </location>
</feature>